<evidence type="ECO:0000256" key="2">
    <source>
        <dbReference type="ARBA" id="ARBA00005278"/>
    </source>
</evidence>
<sequence>MFFLKRKKKVVLSSSSTGDRFDSKQFDKQQSLKQQLDENLKTITSSLGNSNDIIIREIKIGTNGILKAAIIYTDGLSDANAIQEFVMESLMIDLNDIPIGETIMNESEIMNTLKSYALTVGELKEVKDFNMLFTSLLSGNTILLIDGAELGFIIGNKNWQQRAVAEPTSQTVIRGPKEAFTENLRVNTALIRRIIKDTNLWMEQVELGTRTKTNIAIMYINGIAEESVIKEVHARLNEINIDGILESAYVEELIQDEPNTPFPTIYNTERPDSVAACLLEGRVAIFVDGSPYALIVPTLFVQFFHSPEDFYQRHWMATFVRLLRFFAFSISLLFPAMFIALVNFHREMLPTELLVSIASQKENTPFSTLTEVVVMEIAFELLREAGLRMPRVIGSAMSIVGAFVIGTAAVEAGLISAVMVIVVSLTAIASFVAPTYNIAISGRLLRFGFILLAGMFGLFGIVLGLILLILHLCHLKSFGIPYMYPFAPFHLVGQKDTVLRSPLQKMTHRSSYFSKNLVRQHAPSTKEKKSKGKT</sequence>
<dbReference type="Proteomes" id="UP000640786">
    <property type="component" value="Unassembled WGS sequence"/>
</dbReference>
<evidence type="ECO:0000256" key="4">
    <source>
        <dbReference type="PIRNR" id="PIRNR005690"/>
    </source>
</evidence>
<dbReference type="PANTHER" id="PTHR22550">
    <property type="entry name" value="SPORE GERMINATION PROTEIN"/>
    <property type="match status" value="1"/>
</dbReference>
<keyword evidence="5" id="KW-0812">Transmembrane</keyword>
<keyword evidence="7" id="KW-1185">Reference proteome</keyword>
<keyword evidence="5" id="KW-1133">Transmembrane helix</keyword>
<dbReference type="InterPro" id="IPR050768">
    <property type="entry name" value="UPF0353/GerABKA_families"/>
</dbReference>
<organism evidence="6 7">
    <name type="scientific">Psychrobacillus faecigallinarum</name>
    <dbReference type="NCBI Taxonomy" id="2762235"/>
    <lineage>
        <taxon>Bacteria</taxon>
        <taxon>Bacillati</taxon>
        <taxon>Bacillota</taxon>
        <taxon>Bacilli</taxon>
        <taxon>Bacillales</taxon>
        <taxon>Bacillaceae</taxon>
        <taxon>Psychrobacillus</taxon>
    </lineage>
</organism>
<comment type="caution">
    <text evidence="6">The sequence shown here is derived from an EMBL/GenBank/DDBJ whole genome shotgun (WGS) entry which is preliminary data.</text>
</comment>
<dbReference type="Pfam" id="PF03323">
    <property type="entry name" value="GerA"/>
    <property type="match status" value="1"/>
</dbReference>
<accession>A0ABR8RAD4</accession>
<evidence type="ECO:0000256" key="1">
    <source>
        <dbReference type="ARBA" id="ARBA00004141"/>
    </source>
</evidence>
<proteinExistence type="inferred from homology"/>
<feature type="transmembrane region" description="Helical" evidence="5">
    <location>
        <begin position="448"/>
        <end position="472"/>
    </location>
</feature>
<feature type="transmembrane region" description="Helical" evidence="5">
    <location>
        <begin position="414"/>
        <end position="436"/>
    </location>
</feature>
<feature type="transmembrane region" description="Helical" evidence="5">
    <location>
        <begin position="389"/>
        <end position="408"/>
    </location>
</feature>
<comment type="similarity">
    <text evidence="2 4">Belongs to the GerABKA family.</text>
</comment>
<dbReference type="InterPro" id="IPR004995">
    <property type="entry name" value="Spore_Ger"/>
</dbReference>
<evidence type="ECO:0000313" key="6">
    <source>
        <dbReference type="EMBL" id="MBD7944497.1"/>
    </source>
</evidence>
<name>A0ABR8RAD4_9BACI</name>
<dbReference type="RefSeq" id="WP_191697124.1">
    <property type="nucleotide sequence ID" value="NZ_JACSQO010000004.1"/>
</dbReference>
<reference evidence="6 7" key="1">
    <citation type="submission" date="2020-08" db="EMBL/GenBank/DDBJ databases">
        <title>A Genomic Blueprint of the Chicken Gut Microbiome.</title>
        <authorList>
            <person name="Gilroy R."/>
            <person name="Ravi A."/>
            <person name="Getino M."/>
            <person name="Pursley I."/>
            <person name="Horton D.L."/>
            <person name="Alikhan N.-F."/>
            <person name="Baker D."/>
            <person name="Gharbi K."/>
            <person name="Hall N."/>
            <person name="Watson M."/>
            <person name="Adriaenssens E.M."/>
            <person name="Foster-Nyarko E."/>
            <person name="Jarju S."/>
            <person name="Secka A."/>
            <person name="Antonio M."/>
            <person name="Oren A."/>
            <person name="Chaudhuri R."/>
            <person name="La Ragione R.M."/>
            <person name="Hildebrand F."/>
            <person name="Pallen M.J."/>
        </authorList>
    </citation>
    <scope>NUCLEOTIDE SEQUENCE [LARGE SCALE GENOMIC DNA]</scope>
    <source>
        <strain evidence="6 7">Sa2BUA9</strain>
    </source>
</reference>
<keyword evidence="3 4" id="KW-0472">Membrane</keyword>
<evidence type="ECO:0000256" key="5">
    <source>
        <dbReference type="SAM" id="Phobius"/>
    </source>
</evidence>
<gene>
    <name evidence="6" type="ORF">H9650_10250</name>
</gene>
<evidence type="ECO:0000256" key="3">
    <source>
        <dbReference type="ARBA" id="ARBA00023136"/>
    </source>
</evidence>
<dbReference type="PANTHER" id="PTHR22550:SF5">
    <property type="entry name" value="LEUCINE ZIPPER PROTEIN 4"/>
    <property type="match status" value="1"/>
</dbReference>
<evidence type="ECO:0000313" key="7">
    <source>
        <dbReference type="Proteomes" id="UP000640786"/>
    </source>
</evidence>
<protein>
    <submittedName>
        <fullName evidence="6">Spore germination protein</fullName>
    </submittedName>
</protein>
<comment type="subcellular location">
    <subcellularLocation>
        <location evidence="4">Cell membrane</location>
    </subcellularLocation>
    <subcellularLocation>
        <location evidence="1">Membrane</location>
        <topology evidence="1">Multi-pass membrane protein</topology>
    </subcellularLocation>
</comment>
<dbReference type="EMBL" id="JACSQO010000004">
    <property type="protein sequence ID" value="MBD7944497.1"/>
    <property type="molecule type" value="Genomic_DNA"/>
</dbReference>
<feature type="transmembrane region" description="Helical" evidence="5">
    <location>
        <begin position="322"/>
        <end position="344"/>
    </location>
</feature>
<dbReference type="PIRSF" id="PIRSF005690">
    <property type="entry name" value="GerBA"/>
    <property type="match status" value="1"/>
</dbReference>